<evidence type="ECO:0000313" key="1">
    <source>
        <dbReference type="EMBL" id="RRT77960.1"/>
    </source>
</evidence>
<comment type="caution">
    <text evidence="1">The sequence shown here is derived from an EMBL/GenBank/DDBJ whole genome shotgun (WGS) entry which is preliminary data.</text>
</comment>
<organism evidence="1 2">
    <name type="scientific">Ensete ventricosum</name>
    <name type="common">Abyssinian banana</name>
    <name type="synonym">Musa ensete</name>
    <dbReference type="NCBI Taxonomy" id="4639"/>
    <lineage>
        <taxon>Eukaryota</taxon>
        <taxon>Viridiplantae</taxon>
        <taxon>Streptophyta</taxon>
        <taxon>Embryophyta</taxon>
        <taxon>Tracheophyta</taxon>
        <taxon>Spermatophyta</taxon>
        <taxon>Magnoliopsida</taxon>
        <taxon>Liliopsida</taxon>
        <taxon>Zingiberales</taxon>
        <taxon>Musaceae</taxon>
        <taxon>Ensete</taxon>
    </lineage>
</organism>
<reference evidence="1 2" key="1">
    <citation type="journal article" date="2014" name="Agronomy (Basel)">
        <title>A Draft Genome Sequence for Ensete ventricosum, the Drought-Tolerant Tree Against Hunger.</title>
        <authorList>
            <person name="Harrison J."/>
            <person name="Moore K.A."/>
            <person name="Paszkiewicz K."/>
            <person name="Jones T."/>
            <person name="Grant M."/>
            <person name="Ambacheew D."/>
            <person name="Muzemil S."/>
            <person name="Studholme D.J."/>
        </authorList>
    </citation>
    <scope>NUCLEOTIDE SEQUENCE [LARGE SCALE GENOMIC DNA]</scope>
</reference>
<protein>
    <submittedName>
        <fullName evidence="1">Uncharacterized protein</fullName>
    </submittedName>
</protein>
<gene>
    <name evidence="1" type="ORF">B296_00008352</name>
</gene>
<evidence type="ECO:0000313" key="2">
    <source>
        <dbReference type="Proteomes" id="UP000287651"/>
    </source>
</evidence>
<proteinExistence type="predicted"/>
<dbReference type="EMBL" id="AMZH03001793">
    <property type="protein sequence ID" value="RRT77960.1"/>
    <property type="molecule type" value="Genomic_DNA"/>
</dbReference>
<accession>A0A427AP13</accession>
<sequence length="76" mass="8368">MTFGRVIRSGSKVALRWFRGGLEVATRHSRNSSEVEASSSRGATCTKINVRRSFPIDHSDAQVNDRAYASVVIDLS</sequence>
<dbReference type="AlphaFoldDB" id="A0A427AP13"/>
<name>A0A427AP13_ENSVE</name>
<dbReference type="Proteomes" id="UP000287651">
    <property type="component" value="Unassembled WGS sequence"/>
</dbReference>